<organism evidence="2 3">
    <name type="scientific">Thiovibrio frasassiensis</name>
    <dbReference type="NCBI Taxonomy" id="2984131"/>
    <lineage>
        <taxon>Bacteria</taxon>
        <taxon>Pseudomonadati</taxon>
        <taxon>Thermodesulfobacteriota</taxon>
        <taxon>Desulfobulbia</taxon>
        <taxon>Desulfobulbales</taxon>
        <taxon>Thiovibrionaceae</taxon>
        <taxon>Thiovibrio</taxon>
    </lineage>
</organism>
<gene>
    <name evidence="2" type="ORF">OLX77_00620</name>
</gene>
<keyword evidence="1" id="KW-1133">Transmembrane helix</keyword>
<dbReference type="AlphaFoldDB" id="A0A9X4MEJ4"/>
<proteinExistence type="predicted"/>
<feature type="transmembrane region" description="Helical" evidence="1">
    <location>
        <begin position="226"/>
        <end position="254"/>
    </location>
</feature>
<feature type="transmembrane region" description="Helical" evidence="1">
    <location>
        <begin position="274"/>
        <end position="294"/>
    </location>
</feature>
<evidence type="ECO:0000313" key="3">
    <source>
        <dbReference type="Proteomes" id="UP001154240"/>
    </source>
</evidence>
<evidence type="ECO:0000313" key="2">
    <source>
        <dbReference type="EMBL" id="MDG4474660.1"/>
    </source>
</evidence>
<dbReference type="Proteomes" id="UP001154240">
    <property type="component" value="Unassembled WGS sequence"/>
</dbReference>
<comment type="caution">
    <text evidence="2">The sequence shown here is derived from an EMBL/GenBank/DDBJ whole genome shotgun (WGS) entry which is preliminary data.</text>
</comment>
<dbReference type="EMBL" id="JAPHEH010000001">
    <property type="protein sequence ID" value="MDG4474660.1"/>
    <property type="molecule type" value="Genomic_DNA"/>
</dbReference>
<dbReference type="RefSeq" id="WP_307631641.1">
    <property type="nucleotide sequence ID" value="NZ_JAPHEH010000001.1"/>
</dbReference>
<keyword evidence="1" id="KW-0472">Membrane</keyword>
<sequence>MITYSQLWSIQEPILAMAGVIEGYLHFSGRLRDWRNFTADWWVNLQLIKWSDRDQINAKFLEFFNLVYGEKIFSFRRLISAIVSSILFTFIFYIILTRISIYLGGFEYIDLSKNNYFFEWLGYSDGVIEKLNHIYIAAVLFDSSGINILPDFVSIAETGWILKKATEKNANLPALFILDLFLTSLIWFAGHASGTLYSAYILPGDLALLSLECIKNDYSLIQGNGSVWLSFILTTYTTSIIWFCFVFSILFIGGAKRLSKRAVVILETKWVFELPVLTIVGLLCLLSWPILFFVRVIS</sequence>
<protein>
    <submittedName>
        <fullName evidence="2">Uncharacterized protein</fullName>
    </submittedName>
</protein>
<feature type="transmembrane region" description="Helical" evidence="1">
    <location>
        <begin position="172"/>
        <end position="190"/>
    </location>
</feature>
<keyword evidence="1" id="KW-0812">Transmembrane</keyword>
<feature type="transmembrane region" description="Helical" evidence="1">
    <location>
        <begin position="78"/>
        <end position="96"/>
    </location>
</feature>
<reference evidence="2" key="1">
    <citation type="journal article" date="2022" name="bioRxiv">
        <title>Thiovibrio frasassiensisgen. nov., sp. nov., an autotrophic, elemental sulfur disproportionating bacterium isolated from sulfidic karst sediment, and proposal of Thiovibrionaceae fam. nov.</title>
        <authorList>
            <person name="Aronson H."/>
            <person name="Thomas C."/>
            <person name="Bhattacharyya M."/>
            <person name="Eckstein S."/>
            <person name="Jensen S."/>
            <person name="Barco R."/>
            <person name="Macalady J."/>
            <person name="Amend J."/>
        </authorList>
    </citation>
    <scope>NUCLEOTIDE SEQUENCE</scope>
    <source>
        <strain evidence="2">RS19-109</strain>
    </source>
</reference>
<accession>A0A9X4MEJ4</accession>
<evidence type="ECO:0000256" key="1">
    <source>
        <dbReference type="SAM" id="Phobius"/>
    </source>
</evidence>
<reference evidence="2" key="2">
    <citation type="submission" date="2022-10" db="EMBL/GenBank/DDBJ databases">
        <authorList>
            <person name="Aronson H.S."/>
        </authorList>
    </citation>
    <scope>NUCLEOTIDE SEQUENCE</scope>
    <source>
        <strain evidence="2">RS19-109</strain>
    </source>
</reference>
<keyword evidence="3" id="KW-1185">Reference proteome</keyword>
<name>A0A9X4MEJ4_9BACT</name>